<dbReference type="Gene3D" id="3.40.605.10">
    <property type="entry name" value="Aldehyde Dehydrogenase, Chain A, domain 1"/>
    <property type="match status" value="1"/>
</dbReference>
<evidence type="ECO:0000256" key="3">
    <source>
        <dbReference type="ARBA" id="ARBA00023027"/>
    </source>
</evidence>
<dbReference type="FunFam" id="3.40.309.10:FF:000002">
    <property type="entry name" value="Methylmalonate-semialdehyde dehydrogenase (Acylating)"/>
    <property type="match status" value="1"/>
</dbReference>
<dbReference type="InterPro" id="IPR016160">
    <property type="entry name" value="Ald_DH_CS_CYS"/>
</dbReference>
<gene>
    <name evidence="5" type="ORF">J9259_00045</name>
</gene>
<evidence type="ECO:0000313" key="6">
    <source>
        <dbReference type="Proteomes" id="UP000716004"/>
    </source>
</evidence>
<dbReference type="Proteomes" id="UP000716004">
    <property type="component" value="Unassembled WGS sequence"/>
</dbReference>
<evidence type="ECO:0000256" key="1">
    <source>
        <dbReference type="ARBA" id="ARBA00013048"/>
    </source>
</evidence>
<comment type="caution">
    <text evidence="5">The sequence shown here is derived from an EMBL/GenBank/DDBJ whole genome shotgun (WGS) entry which is preliminary data.</text>
</comment>
<sequence length="494" mass="54198">MKGFLSEVSENYGTFPNYIDGQFTEPNSSKQHVLNPATGRQIASVPLSGEEEVGAAVDAASLAFEKWSERPVQERVQFLFELKRLVREEYENLARIIVQENGKTISEARGEVSRGAENIDAAIGALYHLDGRKTPDISRGIDEEMQHEPLGVFAAVTPFNFPMMIPFWFLPYAVATGNTFILKPSERTPVTMNYLFRKMHERSIFPNGVVNLVNGARETVDALLRNGRIAGVSFVGSTAVAKHIYEECTKRKKRVQAQASAKNFVIVMPDAKLNHSIPNIINSFFGNAGQRCLAGSNLVVMEENHRQVLEKFANAASELRLGYGLSEETDMGPVITWEQRGRVISYIEKGLDAGAELVLDGREGSAEDFPDGNFIGPSVFDGVSVDMAIARDEIFGPLASVITASSLDDAIEKANTSTYGNMAAIYTSDAKSAREFASKVDAGNVGINIGVPAPAATYPFGGYKDSFFGDLHGQGGQDYIQFYTERKVIISRWF</sequence>
<dbReference type="PROSITE" id="PS00070">
    <property type="entry name" value="ALDEHYDE_DEHYDR_CYS"/>
    <property type="match status" value="1"/>
</dbReference>
<dbReference type="InterPro" id="IPR010061">
    <property type="entry name" value="MeMal-semiAld_DH"/>
</dbReference>
<dbReference type="PANTHER" id="PTHR43866">
    <property type="entry name" value="MALONATE-SEMIALDEHYDE DEHYDROGENASE"/>
    <property type="match status" value="1"/>
</dbReference>
<organism evidence="5 6">
    <name type="scientific">Candidatus Sysuiplasma superficiale</name>
    <dbReference type="NCBI Taxonomy" id="2823368"/>
    <lineage>
        <taxon>Archaea</taxon>
        <taxon>Methanobacteriati</taxon>
        <taxon>Thermoplasmatota</taxon>
        <taxon>Thermoplasmata</taxon>
        <taxon>Candidatus Sysuiplasmatales</taxon>
        <taxon>Candidatus Sysuiplasmataceae</taxon>
        <taxon>Candidatus Sysuiplasma</taxon>
    </lineage>
</organism>
<dbReference type="GO" id="GO:0006210">
    <property type="term" value="P:thymine catabolic process"/>
    <property type="evidence" value="ECO:0007669"/>
    <property type="project" value="TreeGrafter"/>
</dbReference>
<dbReference type="EMBL" id="JAGVSJ010000001">
    <property type="protein sequence ID" value="MBX8630905.1"/>
    <property type="molecule type" value="Genomic_DNA"/>
</dbReference>
<dbReference type="Pfam" id="PF00171">
    <property type="entry name" value="Aldedh"/>
    <property type="match status" value="1"/>
</dbReference>
<name>A0A8J7YLS3_9ARCH</name>
<dbReference type="InterPro" id="IPR015590">
    <property type="entry name" value="Aldehyde_DH_dom"/>
</dbReference>
<evidence type="ECO:0000259" key="4">
    <source>
        <dbReference type="Pfam" id="PF00171"/>
    </source>
</evidence>
<dbReference type="GO" id="GO:0006574">
    <property type="term" value="P:L-valine catabolic process"/>
    <property type="evidence" value="ECO:0007669"/>
    <property type="project" value="TreeGrafter"/>
</dbReference>
<dbReference type="CDD" id="cd07085">
    <property type="entry name" value="ALDH_F6_MMSDH"/>
    <property type="match status" value="1"/>
</dbReference>
<keyword evidence="2" id="KW-0560">Oxidoreductase</keyword>
<feature type="domain" description="Aldehyde dehydrogenase" evidence="4">
    <location>
        <begin position="23"/>
        <end position="489"/>
    </location>
</feature>
<evidence type="ECO:0000256" key="2">
    <source>
        <dbReference type="ARBA" id="ARBA00023002"/>
    </source>
</evidence>
<dbReference type="PANTHER" id="PTHR43866:SF4">
    <property type="entry name" value="MALONATE-SEMIALDEHYDE DEHYDROGENASE"/>
    <property type="match status" value="1"/>
</dbReference>
<dbReference type="NCBIfam" id="TIGR01722">
    <property type="entry name" value="MMSDH"/>
    <property type="match status" value="1"/>
</dbReference>
<protein>
    <recommendedName>
        <fullName evidence="1">methylmalonate-semialdehyde dehydrogenase (CoA acylating)</fullName>
        <ecNumber evidence="1">1.2.1.27</ecNumber>
    </recommendedName>
</protein>
<keyword evidence="3" id="KW-0520">NAD</keyword>
<evidence type="ECO:0000313" key="5">
    <source>
        <dbReference type="EMBL" id="MBX8630905.1"/>
    </source>
</evidence>
<proteinExistence type="predicted"/>
<reference evidence="5" key="1">
    <citation type="submission" date="2021-04" db="EMBL/GenBank/DDBJ databases">
        <title>Genomic insights into ecological role and evolution of a novel Thermoplasmata order Candidatus Sysuiplasmatales.</title>
        <authorList>
            <person name="Yuan Y."/>
        </authorList>
    </citation>
    <scope>NUCLEOTIDE SEQUENCE</scope>
    <source>
        <strain evidence="5">YP2-bin.285</strain>
    </source>
</reference>
<dbReference type="InterPro" id="IPR016162">
    <property type="entry name" value="Ald_DH_N"/>
</dbReference>
<accession>A0A8J7YLS3</accession>
<dbReference type="GO" id="GO:0004491">
    <property type="term" value="F:methylmalonate-semialdehyde dehydrogenase (acylating, NAD) activity"/>
    <property type="evidence" value="ECO:0007669"/>
    <property type="project" value="UniProtKB-EC"/>
</dbReference>
<dbReference type="InterPro" id="IPR016161">
    <property type="entry name" value="Ald_DH/histidinol_DH"/>
</dbReference>
<dbReference type="InterPro" id="IPR016163">
    <property type="entry name" value="Ald_DH_C"/>
</dbReference>
<dbReference type="AlphaFoldDB" id="A0A8J7YLS3"/>
<dbReference type="EC" id="1.2.1.27" evidence="1"/>
<dbReference type="SUPFAM" id="SSF53720">
    <property type="entry name" value="ALDH-like"/>
    <property type="match status" value="1"/>
</dbReference>
<dbReference type="Gene3D" id="3.40.309.10">
    <property type="entry name" value="Aldehyde Dehydrogenase, Chain A, domain 2"/>
    <property type="match status" value="1"/>
</dbReference>